<feature type="region of interest" description="Disordered" evidence="8">
    <location>
        <begin position="714"/>
        <end position="836"/>
    </location>
</feature>
<reference evidence="11" key="1">
    <citation type="journal article" date="2017" name="Genome Biol.">
        <title>Comparative genomics reveals high biological diversity and specific adaptations in the industrially and medically important fungal genus Aspergillus.</title>
        <authorList>
            <person name="de Vries R.P."/>
            <person name="Riley R."/>
            <person name="Wiebenga A."/>
            <person name="Aguilar-Osorio G."/>
            <person name="Amillis S."/>
            <person name="Uchima C.A."/>
            <person name="Anderluh G."/>
            <person name="Asadollahi M."/>
            <person name="Askin M."/>
            <person name="Barry K."/>
            <person name="Battaglia E."/>
            <person name="Bayram O."/>
            <person name="Benocci T."/>
            <person name="Braus-Stromeyer S.A."/>
            <person name="Caldana C."/>
            <person name="Canovas D."/>
            <person name="Cerqueira G.C."/>
            <person name="Chen F."/>
            <person name="Chen W."/>
            <person name="Choi C."/>
            <person name="Clum A."/>
            <person name="Dos Santos R.A."/>
            <person name="Damasio A.R."/>
            <person name="Diallinas G."/>
            <person name="Emri T."/>
            <person name="Fekete E."/>
            <person name="Flipphi M."/>
            <person name="Freyberg S."/>
            <person name="Gallo A."/>
            <person name="Gournas C."/>
            <person name="Habgood R."/>
            <person name="Hainaut M."/>
            <person name="Harispe M.L."/>
            <person name="Henrissat B."/>
            <person name="Hilden K.S."/>
            <person name="Hope R."/>
            <person name="Hossain A."/>
            <person name="Karabika E."/>
            <person name="Karaffa L."/>
            <person name="Karanyi Z."/>
            <person name="Krasevec N."/>
            <person name="Kuo A."/>
            <person name="Kusch H."/>
            <person name="LaButti K."/>
            <person name="Lagendijk E.L."/>
            <person name="Lapidus A."/>
            <person name="Levasseur A."/>
            <person name="Lindquist E."/>
            <person name="Lipzen A."/>
            <person name="Logrieco A.F."/>
            <person name="MacCabe A."/>
            <person name="Maekelae M.R."/>
            <person name="Malavazi I."/>
            <person name="Melin P."/>
            <person name="Meyer V."/>
            <person name="Mielnichuk N."/>
            <person name="Miskei M."/>
            <person name="Molnar A.P."/>
            <person name="Mule G."/>
            <person name="Ngan C.Y."/>
            <person name="Orejas M."/>
            <person name="Orosz E."/>
            <person name="Ouedraogo J.P."/>
            <person name="Overkamp K.M."/>
            <person name="Park H.-S."/>
            <person name="Perrone G."/>
            <person name="Piumi F."/>
            <person name="Punt P.J."/>
            <person name="Ram A.F."/>
            <person name="Ramon A."/>
            <person name="Rauscher S."/>
            <person name="Record E."/>
            <person name="Riano-Pachon D.M."/>
            <person name="Robert V."/>
            <person name="Roehrig J."/>
            <person name="Ruller R."/>
            <person name="Salamov A."/>
            <person name="Salih N.S."/>
            <person name="Samson R.A."/>
            <person name="Sandor E."/>
            <person name="Sanguinetti M."/>
            <person name="Schuetze T."/>
            <person name="Sepcic K."/>
            <person name="Shelest E."/>
            <person name="Sherlock G."/>
            <person name="Sophianopoulou V."/>
            <person name="Squina F.M."/>
            <person name="Sun H."/>
            <person name="Susca A."/>
            <person name="Todd R.B."/>
            <person name="Tsang A."/>
            <person name="Unkles S.E."/>
            <person name="van de Wiele N."/>
            <person name="van Rossen-Uffink D."/>
            <person name="Oliveira J.V."/>
            <person name="Vesth T.C."/>
            <person name="Visser J."/>
            <person name="Yu J.-H."/>
            <person name="Zhou M."/>
            <person name="Andersen M.R."/>
            <person name="Archer D.B."/>
            <person name="Baker S.E."/>
            <person name="Benoit I."/>
            <person name="Brakhage A.A."/>
            <person name="Braus G.H."/>
            <person name="Fischer R."/>
            <person name="Frisvad J.C."/>
            <person name="Goldman G.H."/>
            <person name="Houbraken J."/>
            <person name="Oakley B."/>
            <person name="Pocsi I."/>
            <person name="Scazzocchio C."/>
            <person name="Seiboth B."/>
            <person name="vanKuyk P.A."/>
            <person name="Wortman J."/>
            <person name="Dyer P.S."/>
            <person name="Grigoriev I.V."/>
        </authorList>
    </citation>
    <scope>NUCLEOTIDE SEQUENCE [LARGE SCALE GENOMIC DNA]</scope>
    <source>
        <strain evidence="11">DTO 134E9</strain>
    </source>
</reference>
<dbReference type="AlphaFoldDB" id="A0A1L9RAB0"/>
<evidence type="ECO:0000256" key="1">
    <source>
        <dbReference type="ARBA" id="ARBA00004123"/>
    </source>
</evidence>
<keyword evidence="5" id="KW-0862">Zinc</keyword>
<evidence type="ECO:0000256" key="2">
    <source>
        <dbReference type="ARBA" id="ARBA00022723"/>
    </source>
</evidence>
<dbReference type="InterPro" id="IPR013087">
    <property type="entry name" value="Znf_C2H2_type"/>
</dbReference>
<feature type="compositionally biased region" description="Polar residues" evidence="8">
    <location>
        <begin position="459"/>
        <end position="471"/>
    </location>
</feature>
<feature type="compositionally biased region" description="Polar residues" evidence="8">
    <location>
        <begin position="784"/>
        <end position="796"/>
    </location>
</feature>
<dbReference type="PANTHER" id="PTHR24404">
    <property type="entry name" value="ZINC FINGER PROTEIN"/>
    <property type="match status" value="1"/>
</dbReference>
<feature type="domain" description="C2H2-type" evidence="9">
    <location>
        <begin position="590"/>
        <end position="620"/>
    </location>
</feature>
<accession>A0A1L9RAB0</accession>
<keyword evidence="2" id="KW-0479">Metal-binding</keyword>
<dbReference type="PROSITE" id="PS00028">
    <property type="entry name" value="ZINC_FINGER_C2H2_1"/>
    <property type="match status" value="1"/>
</dbReference>
<evidence type="ECO:0000313" key="11">
    <source>
        <dbReference type="Proteomes" id="UP000184383"/>
    </source>
</evidence>
<evidence type="ECO:0000256" key="8">
    <source>
        <dbReference type="SAM" id="MobiDB-lite"/>
    </source>
</evidence>
<dbReference type="GO" id="GO:0003700">
    <property type="term" value="F:DNA-binding transcription factor activity"/>
    <property type="evidence" value="ECO:0007669"/>
    <property type="project" value="TreeGrafter"/>
</dbReference>
<gene>
    <name evidence="10" type="ORF">ASPWEDRAFT_175157</name>
</gene>
<dbReference type="RefSeq" id="XP_040685516.1">
    <property type="nucleotide sequence ID" value="XM_040831320.1"/>
</dbReference>
<comment type="subcellular location">
    <subcellularLocation>
        <location evidence="1">Nucleus</location>
    </subcellularLocation>
</comment>
<dbReference type="PROSITE" id="PS50157">
    <property type="entry name" value="ZINC_FINGER_C2H2_2"/>
    <property type="match status" value="1"/>
</dbReference>
<dbReference type="GO" id="GO:0006357">
    <property type="term" value="P:regulation of transcription by RNA polymerase II"/>
    <property type="evidence" value="ECO:0007669"/>
    <property type="project" value="TreeGrafter"/>
</dbReference>
<feature type="region of interest" description="Disordered" evidence="8">
    <location>
        <begin position="447"/>
        <end position="475"/>
    </location>
</feature>
<dbReference type="GO" id="GO:0008270">
    <property type="term" value="F:zinc ion binding"/>
    <property type="evidence" value="ECO:0007669"/>
    <property type="project" value="UniProtKB-KW"/>
</dbReference>
<dbReference type="GO" id="GO:0005634">
    <property type="term" value="C:nucleus"/>
    <property type="evidence" value="ECO:0007669"/>
    <property type="project" value="UniProtKB-SubCell"/>
</dbReference>
<dbReference type="OrthoDB" id="6077919at2759"/>
<sequence>MSATRSRDWDNGDVLQGIMETRMVPTPSPVELSSDGLTAPSDLALGDPTSLLGLQFGSDPAAFSRNHTSILGHWLSYNNQSPPSPRTRPLDYPQYHVPRISVSSDQDAWNPLQITGVPAAFGMQHMGKPSHMGDMDGRYSHYQYSTPSETGSQYNGLQPSDSGYGSKSCATRSVIDQVCSPKAAPREQEHEQGGLFDHAPVKYGEEAGDSMEKMESSSLMGQDSIHCDYPGCRWTGKCPSDKKKHEARHKKLFKCDEPGCTRKEGFGTINDLARHKKCVHKQEPERGPKVLYMCFGQNCPRRNKKWPRLDNFKQHLARMHNDESAEDLLRKSKEWYEKCVKPQEVAPSLVDRFSQEEPEFQTHLVPESDYMTMKTDCDQESCNNSIAPDQTVIQPDPIRSSESLTLNPIKILDDDEDEDDDDHHHHVLSQSLAQPLLAGSQTVELPGLKSLNLPPTLDQIPSSSSMTSQLGGTKHDKMEDIVSEAAGNMINALTKIMNSNQRRRSQGEDGEDMMDQGTELCDRKREMLQRILSAALDKLSTPSGSTQVSLSGASDPILDKKDWIQCDRCPKRTRLRCEMKKHKKRHDRPYGCTFHKCNKTFGSKADWKRHENSQHFHLQSWRCTLPDSTQKDDDLPCARLFYRQEIYVQHLRKHHQVSEDEVQTGLSRNRIGRNGQSQFWCGFCRGIIPLKTQGLAAWNERFNHIDTEHFKKGERIGDWLPPSGHLTKRREREQEKQQRMVNGNELGEENSDDDDTESSSCCMSEDEMSQDPAEKLSFEHCDSHSASISYSPSEATIPQKRKYAAPHPPQNPPRQRSRTEGASTGKKPKGKAPMLNSDPVYQQAMSASQDPTTESAGFIPAKNTRPEQGQTFFNCVGLPSSDDGCISRADEDDTVSVSAGSVFAGLHGPMSLLPPYLV</sequence>
<keyword evidence="3" id="KW-0677">Repeat</keyword>
<dbReference type="InterPro" id="IPR050589">
    <property type="entry name" value="Ikaros_C2H2-ZF"/>
</dbReference>
<name>A0A1L9RAB0_ASPWE</name>
<feature type="region of interest" description="Disordered" evidence="8">
    <location>
        <begin position="385"/>
        <end position="433"/>
    </location>
</feature>
<protein>
    <recommendedName>
        <fullName evidence="9">C2H2-type domain-containing protein</fullName>
    </recommendedName>
</protein>
<evidence type="ECO:0000256" key="6">
    <source>
        <dbReference type="ARBA" id="ARBA00023242"/>
    </source>
</evidence>
<dbReference type="GO" id="GO:0000978">
    <property type="term" value="F:RNA polymerase II cis-regulatory region sequence-specific DNA binding"/>
    <property type="evidence" value="ECO:0007669"/>
    <property type="project" value="TreeGrafter"/>
</dbReference>
<evidence type="ECO:0000313" key="10">
    <source>
        <dbReference type="EMBL" id="OJJ31839.1"/>
    </source>
</evidence>
<dbReference type="STRING" id="1073089.A0A1L9RAB0"/>
<dbReference type="SMART" id="SM00355">
    <property type="entry name" value="ZnF_C2H2"/>
    <property type="match status" value="5"/>
</dbReference>
<dbReference type="PANTHER" id="PTHR24404:SF114">
    <property type="entry name" value="KLUMPFUSS, ISOFORM B-RELATED"/>
    <property type="match status" value="1"/>
</dbReference>
<dbReference type="Gene3D" id="3.30.160.60">
    <property type="entry name" value="Classic Zinc Finger"/>
    <property type="match status" value="1"/>
</dbReference>
<dbReference type="GeneID" id="63747168"/>
<evidence type="ECO:0000259" key="9">
    <source>
        <dbReference type="PROSITE" id="PS50157"/>
    </source>
</evidence>
<evidence type="ECO:0000256" key="4">
    <source>
        <dbReference type="ARBA" id="ARBA00022771"/>
    </source>
</evidence>
<evidence type="ECO:0000256" key="5">
    <source>
        <dbReference type="ARBA" id="ARBA00022833"/>
    </source>
</evidence>
<dbReference type="VEuPathDB" id="FungiDB:ASPWEDRAFT_175157"/>
<dbReference type="EMBL" id="KV878215">
    <property type="protein sequence ID" value="OJJ31839.1"/>
    <property type="molecule type" value="Genomic_DNA"/>
</dbReference>
<organism evidence="10 11">
    <name type="scientific">Aspergillus wentii DTO 134E9</name>
    <dbReference type="NCBI Taxonomy" id="1073089"/>
    <lineage>
        <taxon>Eukaryota</taxon>
        <taxon>Fungi</taxon>
        <taxon>Dikarya</taxon>
        <taxon>Ascomycota</taxon>
        <taxon>Pezizomycotina</taxon>
        <taxon>Eurotiomycetes</taxon>
        <taxon>Eurotiomycetidae</taxon>
        <taxon>Eurotiales</taxon>
        <taxon>Aspergillaceae</taxon>
        <taxon>Aspergillus</taxon>
        <taxon>Aspergillus subgen. Cremei</taxon>
    </lineage>
</organism>
<evidence type="ECO:0000256" key="3">
    <source>
        <dbReference type="ARBA" id="ARBA00022737"/>
    </source>
</evidence>
<evidence type="ECO:0000256" key="7">
    <source>
        <dbReference type="PROSITE-ProRule" id="PRU00042"/>
    </source>
</evidence>
<feature type="compositionally biased region" description="Acidic residues" evidence="8">
    <location>
        <begin position="746"/>
        <end position="757"/>
    </location>
</feature>
<keyword evidence="11" id="KW-1185">Reference proteome</keyword>
<keyword evidence="4 7" id="KW-0863">Zinc-finger</keyword>
<keyword evidence="6" id="KW-0539">Nucleus</keyword>
<feature type="compositionally biased region" description="Basic and acidic residues" evidence="8">
    <location>
        <begin position="772"/>
        <end position="783"/>
    </location>
</feature>
<dbReference type="Proteomes" id="UP000184383">
    <property type="component" value="Unassembled WGS sequence"/>
</dbReference>
<proteinExistence type="predicted"/>